<evidence type="ECO:0000313" key="1">
    <source>
        <dbReference type="EMBL" id="GFT33650.1"/>
    </source>
</evidence>
<dbReference type="AlphaFoldDB" id="A0A8X6NV27"/>
<organism evidence="1 2">
    <name type="scientific">Nephila pilipes</name>
    <name type="common">Giant wood spider</name>
    <name type="synonym">Nephila maculata</name>
    <dbReference type="NCBI Taxonomy" id="299642"/>
    <lineage>
        <taxon>Eukaryota</taxon>
        <taxon>Metazoa</taxon>
        <taxon>Ecdysozoa</taxon>
        <taxon>Arthropoda</taxon>
        <taxon>Chelicerata</taxon>
        <taxon>Arachnida</taxon>
        <taxon>Araneae</taxon>
        <taxon>Araneomorphae</taxon>
        <taxon>Entelegynae</taxon>
        <taxon>Araneoidea</taxon>
        <taxon>Nephilidae</taxon>
        <taxon>Nephila</taxon>
    </lineage>
</organism>
<dbReference type="Gene3D" id="3.80.10.10">
    <property type="entry name" value="Ribonuclease Inhibitor"/>
    <property type="match status" value="1"/>
</dbReference>
<comment type="caution">
    <text evidence="1">The sequence shown here is derived from an EMBL/GenBank/DDBJ whole genome shotgun (WGS) entry which is preliminary data.</text>
</comment>
<dbReference type="InterPro" id="IPR032675">
    <property type="entry name" value="LRR_dom_sf"/>
</dbReference>
<accession>A0A8X6NV27</accession>
<dbReference type="SUPFAM" id="SSF52047">
    <property type="entry name" value="RNI-like"/>
    <property type="match status" value="2"/>
</dbReference>
<name>A0A8X6NV27_NEPPI</name>
<keyword evidence="2" id="KW-1185">Reference proteome</keyword>
<protein>
    <submittedName>
        <fullName evidence="1">Uncharacterized protein</fullName>
    </submittedName>
</protein>
<gene>
    <name evidence="1" type="primary">AVEN_142062_1</name>
    <name evidence="1" type="ORF">NPIL_552751</name>
</gene>
<dbReference type="Proteomes" id="UP000887013">
    <property type="component" value="Unassembled WGS sequence"/>
</dbReference>
<proteinExistence type="predicted"/>
<dbReference type="EMBL" id="BMAW01061953">
    <property type="protein sequence ID" value="GFT33650.1"/>
    <property type="molecule type" value="Genomic_DNA"/>
</dbReference>
<reference evidence="1" key="1">
    <citation type="submission" date="2020-08" db="EMBL/GenBank/DDBJ databases">
        <title>Multicomponent nature underlies the extraordinary mechanical properties of spider dragline silk.</title>
        <authorList>
            <person name="Kono N."/>
            <person name="Nakamura H."/>
            <person name="Mori M."/>
            <person name="Yoshida Y."/>
            <person name="Ohtoshi R."/>
            <person name="Malay A.D."/>
            <person name="Moran D.A.P."/>
            <person name="Tomita M."/>
            <person name="Numata K."/>
            <person name="Arakawa K."/>
        </authorList>
    </citation>
    <scope>NUCLEOTIDE SEQUENCE</scope>
</reference>
<sequence>MSSLCLYSICKWRVAWLLKNSYWNEIYDNDGCIYNPFSALPSPVIEELMECILKLSTTGSVTVTELYHLLTSGRVENFRLYDILLTSEEFVSIFMSLSVGCQNLRFLTLQNIFFSDQYLRIHKTKSYMKKAALECVLRMAPNLESIESCVEFDLKSIKNCDNLKVLKLKFVSTSPLVNFLEDDNGSFWPHSNLTILEFFEDVGHQVSHWELATFIQYCPALKEINTDVCRSLEHLHGDQMIDGSLNAKYSLRKCSLGNAYVPRGFATLTAVHIATLTCPNMKEVNMVVNDNNVIYALSDFDKLKSLMIRWAPLDGGDFKHGLAPLLNKIGGNLKILHINNFYDVNFAIIGSCCPHIEELKMKFLSENSDYDDSIEYFKELKSLNLDLTESERSYSGNALAVLLGSCTNLIALRLRTAAGLTDSILTKILERNPLSNLKDCILVKCNLSKVGVRDLLISLKAMDYLHFSSTVIEFNEAARIVHQVNPLVLMRSDID</sequence>
<dbReference type="OrthoDB" id="63112at2759"/>
<evidence type="ECO:0000313" key="2">
    <source>
        <dbReference type="Proteomes" id="UP000887013"/>
    </source>
</evidence>